<sequence>MVSVLDRPELTKEGTRPQDGVRDMIIISNIDENGVNINLQTRYNKDLVYVSFHDPSDHRQYFGLHSSDRELLLHDSSNTFIHSSLSPSVDQISRTCFTFLSATKQNRVYI</sequence>
<dbReference type="STRING" id="37653.A0A0L8GYR5"/>
<protein>
    <submittedName>
        <fullName evidence="1">Uncharacterized protein</fullName>
    </submittedName>
</protein>
<proteinExistence type="predicted"/>
<evidence type="ECO:0000313" key="1">
    <source>
        <dbReference type="EMBL" id="KOF82077.1"/>
    </source>
</evidence>
<reference evidence="1" key="1">
    <citation type="submission" date="2015-07" db="EMBL/GenBank/DDBJ databases">
        <title>MeaNS - Measles Nucleotide Surveillance Program.</title>
        <authorList>
            <person name="Tran T."/>
            <person name="Druce J."/>
        </authorList>
    </citation>
    <scope>NUCLEOTIDE SEQUENCE</scope>
    <source>
        <strain evidence="1">UCB-OBI-ISO-001</strain>
        <tissue evidence="1">Gonad</tissue>
    </source>
</reference>
<accession>A0A0L8GYR5</accession>
<organism evidence="1">
    <name type="scientific">Octopus bimaculoides</name>
    <name type="common">California two-spotted octopus</name>
    <dbReference type="NCBI Taxonomy" id="37653"/>
    <lineage>
        <taxon>Eukaryota</taxon>
        <taxon>Metazoa</taxon>
        <taxon>Spiralia</taxon>
        <taxon>Lophotrochozoa</taxon>
        <taxon>Mollusca</taxon>
        <taxon>Cephalopoda</taxon>
        <taxon>Coleoidea</taxon>
        <taxon>Octopodiformes</taxon>
        <taxon>Octopoda</taxon>
        <taxon>Incirrata</taxon>
        <taxon>Octopodidae</taxon>
        <taxon>Octopus</taxon>
    </lineage>
</organism>
<dbReference type="EMBL" id="KQ419887">
    <property type="protein sequence ID" value="KOF82077.1"/>
    <property type="molecule type" value="Genomic_DNA"/>
</dbReference>
<dbReference type="OrthoDB" id="312459at2759"/>
<gene>
    <name evidence="1" type="ORF">OCBIM_22025708mg</name>
</gene>
<name>A0A0L8GYR5_OCTBM</name>
<dbReference type="AlphaFoldDB" id="A0A0L8GYR5"/>